<reference evidence="2 3" key="1">
    <citation type="submission" date="2012-05" db="EMBL/GenBank/DDBJ databases">
        <title>Recombination and specialization in a pathogen metapopulation.</title>
        <authorList>
            <person name="Gardiner A."/>
            <person name="Kemen E."/>
            <person name="Schultz-Larsen T."/>
            <person name="MacLean D."/>
            <person name="Van Oosterhout C."/>
            <person name="Jones J.D.G."/>
        </authorList>
    </citation>
    <scope>NUCLEOTIDE SEQUENCE [LARGE SCALE GENOMIC DNA]</scope>
    <source>
        <strain evidence="2 3">Ac Nc2</strain>
    </source>
</reference>
<name>A0A024GHE6_9STRA</name>
<gene>
    <name evidence="2" type="ORF">BN9_070590</name>
</gene>
<organism evidence="2 3">
    <name type="scientific">Albugo candida</name>
    <dbReference type="NCBI Taxonomy" id="65357"/>
    <lineage>
        <taxon>Eukaryota</taxon>
        <taxon>Sar</taxon>
        <taxon>Stramenopiles</taxon>
        <taxon>Oomycota</taxon>
        <taxon>Peronosporomycetes</taxon>
        <taxon>Albuginales</taxon>
        <taxon>Albuginaceae</taxon>
        <taxon>Albugo</taxon>
    </lineage>
</organism>
<dbReference type="InParanoid" id="A0A024GHE6"/>
<evidence type="ECO:0000256" key="1">
    <source>
        <dbReference type="SAM" id="MobiDB-lite"/>
    </source>
</evidence>
<dbReference type="Proteomes" id="UP000053237">
    <property type="component" value="Unassembled WGS sequence"/>
</dbReference>
<comment type="caution">
    <text evidence="2">The sequence shown here is derived from an EMBL/GenBank/DDBJ whole genome shotgun (WGS) entry which is preliminary data.</text>
</comment>
<keyword evidence="3" id="KW-1185">Reference proteome</keyword>
<accession>A0A024GHE6</accession>
<proteinExistence type="predicted"/>
<protein>
    <submittedName>
        <fullName evidence="2">Uncharacterized protein</fullName>
    </submittedName>
</protein>
<dbReference type="EMBL" id="CAIX01000117">
    <property type="protein sequence ID" value="CCI46130.1"/>
    <property type="molecule type" value="Genomic_DNA"/>
</dbReference>
<evidence type="ECO:0000313" key="3">
    <source>
        <dbReference type="Proteomes" id="UP000053237"/>
    </source>
</evidence>
<feature type="region of interest" description="Disordered" evidence="1">
    <location>
        <begin position="135"/>
        <end position="154"/>
    </location>
</feature>
<evidence type="ECO:0000313" key="2">
    <source>
        <dbReference type="EMBL" id="CCI46130.1"/>
    </source>
</evidence>
<dbReference type="AlphaFoldDB" id="A0A024GHE6"/>
<sequence length="154" mass="17694">MSLISERLCKKPQTCDAIRNKIRQCFSYYNWISQSTAVFIRISARDIVELLPIDFTRFFWIGFFDNMKCCTQSSILHLHDPLDPIVCIVKGRLAAFGVRIRGHLHQGSAAFERIEVVEEAVAKSHGRFYHDRVQVQSQERPSAEQQPSLSLPIS</sequence>